<evidence type="ECO:0000313" key="2">
    <source>
        <dbReference type="EMBL" id="KAE8139507.1"/>
    </source>
</evidence>
<keyword evidence="3" id="KW-1185">Reference proteome</keyword>
<evidence type="ECO:0000313" key="3">
    <source>
        <dbReference type="Proteomes" id="UP000325672"/>
    </source>
</evidence>
<organism evidence="2 3">
    <name type="scientific">Aspergillus pseudotamarii</name>
    <dbReference type="NCBI Taxonomy" id="132259"/>
    <lineage>
        <taxon>Eukaryota</taxon>
        <taxon>Fungi</taxon>
        <taxon>Dikarya</taxon>
        <taxon>Ascomycota</taxon>
        <taxon>Pezizomycotina</taxon>
        <taxon>Eurotiomycetes</taxon>
        <taxon>Eurotiomycetidae</taxon>
        <taxon>Eurotiales</taxon>
        <taxon>Aspergillaceae</taxon>
        <taxon>Aspergillus</taxon>
        <taxon>Aspergillus subgen. Circumdati</taxon>
    </lineage>
</organism>
<protein>
    <submittedName>
        <fullName evidence="2">Uncharacterized protein</fullName>
    </submittedName>
</protein>
<keyword evidence="1" id="KW-0732">Signal</keyword>
<proteinExistence type="predicted"/>
<dbReference type="Proteomes" id="UP000325672">
    <property type="component" value="Unassembled WGS sequence"/>
</dbReference>
<accession>A0A5N6SZX9</accession>
<dbReference type="EMBL" id="ML743565">
    <property type="protein sequence ID" value="KAE8139507.1"/>
    <property type="molecule type" value="Genomic_DNA"/>
</dbReference>
<dbReference type="AlphaFoldDB" id="A0A5N6SZX9"/>
<feature type="signal peptide" evidence="1">
    <location>
        <begin position="1"/>
        <end position="19"/>
    </location>
</feature>
<name>A0A5N6SZX9_ASPPS</name>
<gene>
    <name evidence="2" type="ORF">BDV38DRAFT_280861</name>
</gene>
<reference evidence="2 3" key="1">
    <citation type="submission" date="2019-04" db="EMBL/GenBank/DDBJ databases">
        <title>Friends and foes A comparative genomics study of 23 Aspergillus species from section Flavi.</title>
        <authorList>
            <consortium name="DOE Joint Genome Institute"/>
            <person name="Kjaerbolling I."/>
            <person name="Vesth T."/>
            <person name="Frisvad J.C."/>
            <person name="Nybo J.L."/>
            <person name="Theobald S."/>
            <person name="Kildgaard S."/>
            <person name="Isbrandt T."/>
            <person name="Kuo A."/>
            <person name="Sato A."/>
            <person name="Lyhne E.K."/>
            <person name="Kogle M.E."/>
            <person name="Wiebenga A."/>
            <person name="Kun R.S."/>
            <person name="Lubbers R.J."/>
            <person name="Makela M.R."/>
            <person name="Barry K."/>
            <person name="Chovatia M."/>
            <person name="Clum A."/>
            <person name="Daum C."/>
            <person name="Haridas S."/>
            <person name="He G."/>
            <person name="LaButti K."/>
            <person name="Lipzen A."/>
            <person name="Mondo S."/>
            <person name="Riley R."/>
            <person name="Salamov A."/>
            <person name="Simmons B.A."/>
            <person name="Magnuson J.K."/>
            <person name="Henrissat B."/>
            <person name="Mortensen U.H."/>
            <person name="Larsen T.O."/>
            <person name="Devries R.P."/>
            <person name="Grigoriev I.V."/>
            <person name="Machida M."/>
            <person name="Baker S.E."/>
            <person name="Andersen M.R."/>
        </authorList>
    </citation>
    <scope>NUCLEOTIDE SEQUENCE [LARGE SCALE GENOMIC DNA]</scope>
    <source>
        <strain evidence="2 3">CBS 117625</strain>
    </source>
</reference>
<dbReference type="RefSeq" id="XP_031915570.1">
    <property type="nucleotide sequence ID" value="XM_032059406.1"/>
</dbReference>
<feature type="chain" id="PRO_5024828860" evidence="1">
    <location>
        <begin position="20"/>
        <end position="90"/>
    </location>
</feature>
<evidence type="ECO:0000256" key="1">
    <source>
        <dbReference type="SAM" id="SignalP"/>
    </source>
</evidence>
<sequence>MKVLYFLAFLLSYLVLVSSLPVEGDEDLPTAAEKDNAFAPGETKKKLHLLQTRTAGVVTIIALLESAVLNSNNDRFCCSYDRSEGYFEWL</sequence>
<dbReference type="GeneID" id="43643616"/>